<sequence length="55" mass="6706">MCGKKYYYQYTYECPKCNNRTTSILYLNLRDLSGRTGYIVCKKCEKQYHYNIIIF</sequence>
<dbReference type="AlphaFoldDB" id="A0A6C0E743"/>
<organism evidence="1">
    <name type="scientific">viral metagenome</name>
    <dbReference type="NCBI Taxonomy" id="1070528"/>
    <lineage>
        <taxon>unclassified sequences</taxon>
        <taxon>metagenomes</taxon>
        <taxon>organismal metagenomes</taxon>
    </lineage>
</organism>
<proteinExistence type="predicted"/>
<evidence type="ECO:0000313" key="1">
    <source>
        <dbReference type="EMBL" id="QHT24451.1"/>
    </source>
</evidence>
<dbReference type="EMBL" id="MN739745">
    <property type="protein sequence ID" value="QHT24451.1"/>
    <property type="molecule type" value="Genomic_DNA"/>
</dbReference>
<name>A0A6C0E743_9ZZZZ</name>
<dbReference type="SUPFAM" id="SSF57783">
    <property type="entry name" value="Zinc beta-ribbon"/>
    <property type="match status" value="1"/>
</dbReference>
<evidence type="ECO:0008006" key="2">
    <source>
        <dbReference type="Google" id="ProtNLM"/>
    </source>
</evidence>
<reference evidence="1" key="1">
    <citation type="journal article" date="2020" name="Nature">
        <title>Giant virus diversity and host interactions through global metagenomics.</title>
        <authorList>
            <person name="Schulz F."/>
            <person name="Roux S."/>
            <person name="Paez-Espino D."/>
            <person name="Jungbluth S."/>
            <person name="Walsh D.A."/>
            <person name="Denef V.J."/>
            <person name="McMahon K.D."/>
            <person name="Konstantinidis K.T."/>
            <person name="Eloe-Fadrosh E.A."/>
            <person name="Kyrpides N.C."/>
            <person name="Woyke T."/>
        </authorList>
    </citation>
    <scope>NUCLEOTIDE SEQUENCE</scope>
    <source>
        <strain evidence="1">GVMAG-M-3300023179-150</strain>
    </source>
</reference>
<accession>A0A6C0E743</accession>
<protein>
    <recommendedName>
        <fullName evidence="2">TFIIS-type domain-containing protein</fullName>
    </recommendedName>
</protein>